<keyword evidence="2" id="KW-1185">Reference proteome</keyword>
<dbReference type="Proteomes" id="UP000076727">
    <property type="component" value="Unassembled WGS sequence"/>
</dbReference>
<dbReference type="AlphaFoldDB" id="A0A165PVT3"/>
<evidence type="ECO:0000313" key="1">
    <source>
        <dbReference type="EMBL" id="KZT68684.1"/>
    </source>
</evidence>
<evidence type="ECO:0000313" key="2">
    <source>
        <dbReference type="Proteomes" id="UP000076727"/>
    </source>
</evidence>
<reference evidence="1 2" key="1">
    <citation type="journal article" date="2016" name="Mol. Biol. Evol.">
        <title>Comparative Genomics of Early-Diverging Mushroom-Forming Fungi Provides Insights into the Origins of Lignocellulose Decay Capabilities.</title>
        <authorList>
            <person name="Nagy L.G."/>
            <person name="Riley R."/>
            <person name="Tritt A."/>
            <person name="Adam C."/>
            <person name="Daum C."/>
            <person name="Floudas D."/>
            <person name="Sun H."/>
            <person name="Yadav J.S."/>
            <person name="Pangilinan J."/>
            <person name="Larsson K.H."/>
            <person name="Matsuura K."/>
            <person name="Barry K."/>
            <person name="Labutti K."/>
            <person name="Kuo R."/>
            <person name="Ohm R.A."/>
            <person name="Bhattacharya S.S."/>
            <person name="Shirouzu T."/>
            <person name="Yoshinaga Y."/>
            <person name="Martin F.M."/>
            <person name="Grigoriev I.V."/>
            <person name="Hibbett D.S."/>
        </authorList>
    </citation>
    <scope>NUCLEOTIDE SEQUENCE [LARGE SCALE GENOMIC DNA]</scope>
    <source>
        <strain evidence="1 2">L-15889</strain>
    </source>
</reference>
<dbReference type="EMBL" id="KV429064">
    <property type="protein sequence ID" value="KZT68684.1"/>
    <property type="molecule type" value="Genomic_DNA"/>
</dbReference>
<gene>
    <name evidence="1" type="ORF">DAEQUDRAFT_315246</name>
</gene>
<protein>
    <submittedName>
        <fullName evidence="1">Uncharacterized protein</fullName>
    </submittedName>
</protein>
<organism evidence="1 2">
    <name type="scientific">Daedalea quercina L-15889</name>
    <dbReference type="NCBI Taxonomy" id="1314783"/>
    <lineage>
        <taxon>Eukaryota</taxon>
        <taxon>Fungi</taxon>
        <taxon>Dikarya</taxon>
        <taxon>Basidiomycota</taxon>
        <taxon>Agaricomycotina</taxon>
        <taxon>Agaricomycetes</taxon>
        <taxon>Polyporales</taxon>
        <taxon>Fomitopsis</taxon>
    </lineage>
</organism>
<proteinExistence type="predicted"/>
<accession>A0A165PVT3</accession>
<sequence length="196" mass="22797">MELQCSRAFDYSLRTWFSLIITLGTVRLNRRSSRPLYVFFCLLPVGDNRSARVLEVRVREDLCLCLFRYAEEQRPMRLCGRLKWTTFNHSCGVSLARRTREKHALTKLWFICFLYTVTTRMVAQCQGYASRWATVTSVEKIRLSPCLSCLPAHSLELQWSARKQETALVNTPESEGFRSAELWDAARHVPALLTQR</sequence>
<name>A0A165PVT3_9APHY</name>